<gene>
    <name evidence="2" type="ORF">AVENP_3111</name>
</gene>
<evidence type="ECO:0000313" key="2">
    <source>
        <dbReference type="EMBL" id="QKF68574.1"/>
    </source>
</evidence>
<protein>
    <submittedName>
        <fullName evidence="2">DUF4062 domain-containing protein</fullName>
    </submittedName>
</protein>
<dbReference type="Proteomes" id="UP000503482">
    <property type="component" value="Chromosome"/>
</dbReference>
<accession>A0AAE7E5K9</accession>
<sequence length="344" mass="40219">MAIPRVFISSTCYDLKHIRENLKFFVKTIGYESVLSDEGDVFYSPYSHTHESCLKEVETCQLFILIIGGRYGGNFKDTDKSITNNEYKEAVKQNIPIFTLVEAGVYSDHNVYNKNKKDKPNIYKNISYPNIDDIKIFDFVDEVRNNGKNNAIQPFRNFSDMEIYLKKQWAGMMYDFLLEKNKESESKLTNKLLDNINLASRKTEELVKYLLKQSNQDNTNIDKEIENIDNKIEAEKFVQLVIDKFNLNELPKIALNKLINLDINNISWIEFLEFLGFKRTKSPDNKLEILWAPHEKMGLQIKKEGVVSNHENFVNLTETFSSLKKLNEKDKKDIYQKFVDLSNK</sequence>
<dbReference type="RefSeq" id="WP_128359847.1">
    <property type="nucleotide sequence ID" value="NZ_CP053840.1"/>
</dbReference>
<dbReference type="AlphaFoldDB" id="A0AAE7E5K9"/>
<dbReference type="KEGG" id="avp:AVENP_3111"/>
<dbReference type="InterPro" id="IPR025139">
    <property type="entry name" value="DUF4062"/>
</dbReference>
<evidence type="ECO:0000259" key="1">
    <source>
        <dbReference type="Pfam" id="PF13271"/>
    </source>
</evidence>
<dbReference type="EMBL" id="CP053840">
    <property type="protein sequence ID" value="QKF68574.1"/>
    <property type="molecule type" value="Genomic_DNA"/>
</dbReference>
<organism evidence="2 3">
    <name type="scientific">Arcobacter venerupis</name>
    <dbReference type="NCBI Taxonomy" id="1054033"/>
    <lineage>
        <taxon>Bacteria</taxon>
        <taxon>Pseudomonadati</taxon>
        <taxon>Campylobacterota</taxon>
        <taxon>Epsilonproteobacteria</taxon>
        <taxon>Campylobacterales</taxon>
        <taxon>Arcobacteraceae</taxon>
        <taxon>Arcobacter</taxon>
    </lineage>
</organism>
<keyword evidence="3" id="KW-1185">Reference proteome</keyword>
<proteinExistence type="predicted"/>
<dbReference type="Pfam" id="PF13271">
    <property type="entry name" value="DUF4062"/>
    <property type="match status" value="1"/>
</dbReference>
<evidence type="ECO:0000313" key="3">
    <source>
        <dbReference type="Proteomes" id="UP000503482"/>
    </source>
</evidence>
<name>A0AAE7E5K9_9BACT</name>
<feature type="domain" description="DUF4062" evidence="1">
    <location>
        <begin position="5"/>
        <end position="90"/>
    </location>
</feature>
<reference evidence="2 3" key="1">
    <citation type="submission" date="2020-05" db="EMBL/GenBank/DDBJ databases">
        <title>Complete genome sequencing of Campylobacter and Arcobacter type strains.</title>
        <authorList>
            <person name="Miller W.G."/>
            <person name="Yee E."/>
        </authorList>
    </citation>
    <scope>NUCLEOTIDE SEQUENCE [LARGE SCALE GENOMIC DNA]</scope>
    <source>
        <strain evidence="2 3">LMG 26156</strain>
    </source>
</reference>